<reference evidence="3" key="1">
    <citation type="submission" date="2017-02" db="UniProtKB">
        <authorList>
            <consortium name="WormBaseParasite"/>
        </authorList>
    </citation>
    <scope>IDENTIFICATION</scope>
</reference>
<gene>
    <name evidence="1" type="ORF">ASIM_LOCUS20396</name>
</gene>
<name>A0A0M3KJ48_ANISI</name>
<evidence type="ECO:0000313" key="3">
    <source>
        <dbReference type="WBParaSite" id="ASIM_0002102001-mRNA-1"/>
    </source>
</evidence>
<evidence type="ECO:0000313" key="1">
    <source>
        <dbReference type="EMBL" id="VDK76556.1"/>
    </source>
</evidence>
<reference evidence="1 2" key="2">
    <citation type="submission" date="2018-11" db="EMBL/GenBank/DDBJ databases">
        <authorList>
            <consortium name="Pathogen Informatics"/>
        </authorList>
    </citation>
    <scope>NUCLEOTIDE SEQUENCE [LARGE SCALE GENOMIC DNA]</scope>
</reference>
<keyword evidence="2" id="KW-1185">Reference proteome</keyword>
<dbReference type="OrthoDB" id="3256376at2759"/>
<dbReference type="Proteomes" id="UP000267096">
    <property type="component" value="Unassembled WGS sequence"/>
</dbReference>
<protein>
    <submittedName>
        <fullName evidence="3">Major capsid protein</fullName>
    </submittedName>
</protein>
<proteinExistence type="predicted"/>
<organism evidence="3">
    <name type="scientific">Anisakis simplex</name>
    <name type="common">Herring worm</name>
    <dbReference type="NCBI Taxonomy" id="6269"/>
    <lineage>
        <taxon>Eukaryota</taxon>
        <taxon>Metazoa</taxon>
        <taxon>Ecdysozoa</taxon>
        <taxon>Nematoda</taxon>
        <taxon>Chromadorea</taxon>
        <taxon>Rhabditida</taxon>
        <taxon>Spirurina</taxon>
        <taxon>Ascaridomorpha</taxon>
        <taxon>Ascaridoidea</taxon>
        <taxon>Anisakidae</taxon>
        <taxon>Anisakis</taxon>
        <taxon>Anisakis simplex complex</taxon>
    </lineage>
</organism>
<dbReference type="AlphaFoldDB" id="A0A0M3KJ48"/>
<accession>A0A0M3KJ48</accession>
<sequence>MIRHVGEHVTILEQPYILNWAKNIGAFCDEVLIRLASVTANGVSRFSEPYVIERPVPQLNSALSVESMTYLDVPYDDRSYQSNGTVKLVMRFERTEWPLGVSDLDVVPLFHMINCEVPDLSAA</sequence>
<dbReference type="WBParaSite" id="ASIM_0002102001-mRNA-1">
    <property type="protein sequence ID" value="ASIM_0002102001-mRNA-1"/>
    <property type="gene ID" value="ASIM_0002102001"/>
</dbReference>
<dbReference type="EMBL" id="UYRR01039490">
    <property type="protein sequence ID" value="VDK76556.1"/>
    <property type="molecule type" value="Genomic_DNA"/>
</dbReference>
<evidence type="ECO:0000313" key="2">
    <source>
        <dbReference type="Proteomes" id="UP000267096"/>
    </source>
</evidence>